<feature type="region of interest" description="Disordered" evidence="1">
    <location>
        <begin position="245"/>
        <end position="340"/>
    </location>
</feature>
<feature type="region of interest" description="Disordered" evidence="1">
    <location>
        <begin position="367"/>
        <end position="392"/>
    </location>
</feature>
<evidence type="ECO:0000313" key="3">
    <source>
        <dbReference type="Proteomes" id="UP001152519"/>
    </source>
</evidence>
<evidence type="ECO:0000256" key="1">
    <source>
        <dbReference type="SAM" id="MobiDB-lite"/>
    </source>
</evidence>
<proteinExistence type="predicted"/>
<accession>A0A9W4E3D5</accession>
<organism evidence="2 3">
    <name type="scientific">Actinacidiphila cocklensis</name>
    <dbReference type="NCBI Taxonomy" id="887465"/>
    <lineage>
        <taxon>Bacteria</taxon>
        <taxon>Bacillati</taxon>
        <taxon>Actinomycetota</taxon>
        <taxon>Actinomycetes</taxon>
        <taxon>Kitasatosporales</taxon>
        <taxon>Streptomycetaceae</taxon>
        <taxon>Actinacidiphila</taxon>
    </lineage>
</organism>
<feature type="compositionally biased region" description="Low complexity" evidence="1">
    <location>
        <begin position="278"/>
        <end position="289"/>
    </location>
</feature>
<reference evidence="2" key="1">
    <citation type="submission" date="2021-05" db="EMBL/GenBank/DDBJ databases">
        <authorList>
            <person name="Arsene-Ploetze F."/>
        </authorList>
    </citation>
    <scope>NUCLEOTIDE SEQUENCE</scope>
    <source>
        <strain evidence="2">DSM 42138</strain>
    </source>
</reference>
<dbReference type="EMBL" id="CAJSLV010000045">
    <property type="protein sequence ID" value="CAG6392540.1"/>
    <property type="molecule type" value="Genomic_DNA"/>
</dbReference>
<dbReference type="Proteomes" id="UP001152519">
    <property type="component" value="Unassembled WGS sequence"/>
</dbReference>
<dbReference type="AlphaFoldDB" id="A0A9W4E3D5"/>
<keyword evidence="3" id="KW-1185">Reference proteome</keyword>
<protein>
    <submittedName>
        <fullName evidence="2">Uncharacterized protein</fullName>
    </submittedName>
</protein>
<gene>
    <name evidence="2" type="ORF">SCOCK_170098</name>
</gene>
<comment type="caution">
    <text evidence="2">The sequence shown here is derived from an EMBL/GenBank/DDBJ whole genome shotgun (WGS) entry which is preliminary data.</text>
</comment>
<feature type="compositionally biased region" description="Basic residues" evidence="1">
    <location>
        <begin position="245"/>
        <end position="259"/>
    </location>
</feature>
<sequence length="392" mass="40757">MGAGARRGALRGQRQAGHRRRRCRAGAARRPAGRRGADVPGGQGGRGPAGRHPRAAGVRRRRPAAGRAGRRTPGGAAGRGVRPADAAQSAGRHHAGPPTGRTGRRPAGDRAHRCRGRDLVLPARGRAATACGVRTGAGDPGGQHLQAARARPDRGLRRHTGRAHRAGDGRPALRRLGRGRLRPRGGDRLADRRHRHRDRRGQAGRRAPPAADRGGSPGRPGDGIRPRIVFLLVGAAGTVACGHLRGRGGQARHRGHPGRVLRGGAAPDAGRGAHRARLSPAAGAAPGADHAGGPGADRPRRCRSGVRNPPVGGAAGRPGIPLRPGPDAERPGRRRPTRRVAGFLTSGDADIASRSAVAVTLRIFAQVFPSERRNAGPSHVRGPAQPRRESQP</sequence>
<feature type="compositionally biased region" description="Basic residues" evidence="1">
    <location>
        <begin position="49"/>
        <end position="70"/>
    </location>
</feature>
<feature type="compositionally biased region" description="Low complexity" evidence="1">
    <location>
        <begin position="204"/>
        <end position="214"/>
    </location>
</feature>
<feature type="compositionally biased region" description="Low complexity" evidence="1">
    <location>
        <begin position="1"/>
        <end position="15"/>
    </location>
</feature>
<feature type="compositionally biased region" description="Basic residues" evidence="1">
    <location>
        <begin position="191"/>
        <end position="203"/>
    </location>
</feature>
<feature type="region of interest" description="Disordered" evidence="1">
    <location>
        <begin position="131"/>
        <end position="223"/>
    </location>
</feature>
<feature type="compositionally biased region" description="Basic residues" evidence="1">
    <location>
        <begin position="172"/>
        <end position="183"/>
    </location>
</feature>
<feature type="region of interest" description="Disordered" evidence="1">
    <location>
        <begin position="1"/>
        <end position="119"/>
    </location>
</feature>
<name>A0A9W4E3D5_9ACTN</name>
<feature type="compositionally biased region" description="Low complexity" evidence="1">
    <location>
        <begin position="71"/>
        <end position="87"/>
    </location>
</feature>
<feature type="compositionally biased region" description="Gly residues" evidence="1">
    <location>
        <begin position="39"/>
        <end position="48"/>
    </location>
</feature>
<evidence type="ECO:0000313" key="2">
    <source>
        <dbReference type="EMBL" id="CAG6392540.1"/>
    </source>
</evidence>